<dbReference type="InterPro" id="IPR008928">
    <property type="entry name" value="6-hairpin_glycosidase_sf"/>
</dbReference>
<evidence type="ECO:0000256" key="1">
    <source>
        <dbReference type="ARBA" id="ARBA00001445"/>
    </source>
</evidence>
<comment type="caution">
    <text evidence="7">The sequence shown here is derived from an EMBL/GenBank/DDBJ whole genome shotgun (WGS) entry which is preliminary data.</text>
</comment>
<reference evidence="7" key="1">
    <citation type="submission" date="2021-04" db="EMBL/GenBank/DDBJ databases">
        <title>Microbacterium tenobrionis sp. nov. and Microbacterium allomyrinae sp. nov., isolated from larvae of Tenobrio molitor and Allomyrina dichotoma, respectively.</title>
        <authorList>
            <person name="Lee S.D."/>
        </authorList>
    </citation>
    <scope>NUCLEOTIDE SEQUENCE</scope>
    <source>
        <strain evidence="7">YMB-B2</strain>
    </source>
</reference>
<dbReference type="Gene3D" id="1.50.10.10">
    <property type="match status" value="1"/>
</dbReference>
<dbReference type="RefSeq" id="WP_264674999.1">
    <property type="nucleotide sequence ID" value="NZ_JAGTTM010000001.1"/>
</dbReference>
<dbReference type="Pfam" id="PF17389">
    <property type="entry name" value="Bac_rhamnosid6H"/>
    <property type="match status" value="1"/>
</dbReference>
<dbReference type="PANTHER" id="PTHR33307:SF6">
    <property type="entry name" value="ALPHA-RHAMNOSIDASE (EUROFUNG)-RELATED"/>
    <property type="match status" value="1"/>
</dbReference>
<dbReference type="EC" id="3.2.1.40" evidence="2"/>
<evidence type="ECO:0000256" key="4">
    <source>
        <dbReference type="SAM" id="MobiDB-lite"/>
    </source>
</evidence>
<dbReference type="InterPro" id="IPR035398">
    <property type="entry name" value="Bac_rhamnosid_C"/>
</dbReference>
<dbReference type="EMBL" id="JAGTTM010000001">
    <property type="protein sequence ID" value="MCC2028881.1"/>
    <property type="molecule type" value="Genomic_DNA"/>
</dbReference>
<accession>A0A9X1LNI1</accession>
<dbReference type="SUPFAM" id="SSF48208">
    <property type="entry name" value="Six-hairpin glycosidases"/>
    <property type="match status" value="1"/>
</dbReference>
<dbReference type="InterPro" id="IPR012341">
    <property type="entry name" value="6hp_glycosidase-like_sf"/>
</dbReference>
<protein>
    <recommendedName>
        <fullName evidence="2">alpha-L-rhamnosidase</fullName>
        <ecNumber evidence="2">3.2.1.40</ecNumber>
    </recommendedName>
</protein>
<evidence type="ECO:0000313" key="7">
    <source>
        <dbReference type="EMBL" id="MCC2028881.1"/>
    </source>
</evidence>
<dbReference type="GO" id="GO:0030596">
    <property type="term" value="F:alpha-L-rhamnosidase activity"/>
    <property type="evidence" value="ECO:0007669"/>
    <property type="project" value="UniProtKB-EC"/>
</dbReference>
<feature type="domain" description="Alpha-L-rhamnosidase C-terminal" evidence="6">
    <location>
        <begin position="192"/>
        <end position="258"/>
    </location>
</feature>
<dbReference type="PANTHER" id="PTHR33307">
    <property type="entry name" value="ALPHA-RHAMNOSIDASE (EUROFUNG)"/>
    <property type="match status" value="1"/>
</dbReference>
<feature type="region of interest" description="Disordered" evidence="4">
    <location>
        <begin position="1"/>
        <end position="20"/>
    </location>
</feature>
<dbReference type="Gene3D" id="2.60.420.10">
    <property type="entry name" value="Maltose phosphorylase, domain 3"/>
    <property type="match status" value="1"/>
</dbReference>
<evidence type="ECO:0000259" key="5">
    <source>
        <dbReference type="Pfam" id="PF17389"/>
    </source>
</evidence>
<name>A0A9X1LNI1_9MICO</name>
<evidence type="ECO:0000313" key="8">
    <source>
        <dbReference type="Proteomes" id="UP001139289"/>
    </source>
</evidence>
<keyword evidence="8" id="KW-1185">Reference proteome</keyword>
<sequence>MAPPRRGTHPILDRRRTTRRRRPAYFEHSTRTLAAIAEILGKDTDHERYLVLADHIRRAWRARFLTDDGRIGTDRQDDYVRAIAFGLLDDAERPAAAQRLIGLVEKAGGHLGTGFLSTPLLLGTLVDTGHTDVAWDLLLSTSSPSWLHQVERGATTVWETWEGYTKSGRAKMSHNHYALGSVARFPTERIGGITPLEPAYRTIGVRPLIGGGLTRARSTVHTRYGTVESSWRIDGHDVEYVVTIPPGTTGRFHAAGDTEPLTLTPGTYTIRRQENH</sequence>
<proteinExistence type="predicted"/>
<evidence type="ECO:0000259" key="6">
    <source>
        <dbReference type="Pfam" id="PF17390"/>
    </source>
</evidence>
<feature type="domain" description="Alpha-L-rhamnosidase six-hairpin glycosidase" evidence="5">
    <location>
        <begin position="24"/>
        <end position="185"/>
    </location>
</feature>
<dbReference type="AlphaFoldDB" id="A0A9X1LNI1"/>
<dbReference type="InterPro" id="IPR016007">
    <property type="entry name" value="Alpha_rhamnosid"/>
</dbReference>
<organism evidence="7 8">
    <name type="scientific">Microbacterium tenebrionis</name>
    <dbReference type="NCBI Taxonomy" id="2830665"/>
    <lineage>
        <taxon>Bacteria</taxon>
        <taxon>Bacillati</taxon>
        <taxon>Actinomycetota</taxon>
        <taxon>Actinomycetes</taxon>
        <taxon>Micrococcales</taxon>
        <taxon>Microbacteriaceae</taxon>
        <taxon>Microbacterium</taxon>
    </lineage>
</organism>
<dbReference type="InterPro" id="IPR035396">
    <property type="entry name" value="Bac_rhamnosid6H"/>
</dbReference>
<evidence type="ECO:0000256" key="3">
    <source>
        <dbReference type="ARBA" id="ARBA00022801"/>
    </source>
</evidence>
<keyword evidence="3" id="KW-0378">Hydrolase</keyword>
<dbReference type="Proteomes" id="UP001139289">
    <property type="component" value="Unassembled WGS sequence"/>
</dbReference>
<dbReference type="GO" id="GO:0005975">
    <property type="term" value="P:carbohydrate metabolic process"/>
    <property type="evidence" value="ECO:0007669"/>
    <property type="project" value="InterPro"/>
</dbReference>
<comment type="catalytic activity">
    <reaction evidence="1">
        <text>Hydrolysis of terminal non-reducing alpha-L-rhamnose residues in alpha-L-rhamnosides.</text>
        <dbReference type="EC" id="3.2.1.40"/>
    </reaction>
</comment>
<gene>
    <name evidence="7" type="ORF">KEC56_05000</name>
</gene>
<dbReference type="Pfam" id="PF17390">
    <property type="entry name" value="Bac_rhamnosid_C"/>
    <property type="match status" value="1"/>
</dbReference>
<evidence type="ECO:0000256" key="2">
    <source>
        <dbReference type="ARBA" id="ARBA00012652"/>
    </source>
</evidence>